<keyword evidence="3" id="KW-1185">Reference proteome</keyword>
<organism evidence="2 3">
    <name type="scientific">Polaribacter reichenbachii</name>
    <dbReference type="NCBI Taxonomy" id="996801"/>
    <lineage>
        <taxon>Bacteria</taxon>
        <taxon>Pseudomonadati</taxon>
        <taxon>Bacteroidota</taxon>
        <taxon>Flavobacteriia</taxon>
        <taxon>Flavobacteriales</taxon>
        <taxon>Flavobacteriaceae</taxon>
    </lineage>
</organism>
<dbReference type="OrthoDB" id="9786534at2"/>
<sequence length="114" mass="13249">MKYFLVLIIFFHAILHLGGFIIAYFDIDLFKGVLSISKPLGVLWLLAFGLFVKVSRDLLKRKKWLTITIVAVCLSQFLIIKDWQDTRYATALNIIILTMAILDSNRKRTYKPRT</sequence>
<dbReference type="EMBL" id="LSFL01000035">
    <property type="protein sequence ID" value="OBY63520.1"/>
    <property type="molecule type" value="Genomic_DNA"/>
</dbReference>
<evidence type="ECO:0000313" key="2">
    <source>
        <dbReference type="EMBL" id="OBY63520.1"/>
    </source>
</evidence>
<proteinExistence type="predicted"/>
<dbReference type="AlphaFoldDB" id="A0A1B8TVB6"/>
<keyword evidence="1" id="KW-1133">Transmembrane helix</keyword>
<reference evidence="3" key="1">
    <citation type="submission" date="2016-02" db="EMBL/GenBank/DDBJ databases">
        <title>Paenibacillus sp. LPB0068, isolated from Crassostrea gigas.</title>
        <authorList>
            <person name="Shin S.-K."/>
            <person name="Yi H."/>
        </authorList>
    </citation>
    <scope>NUCLEOTIDE SEQUENCE [LARGE SCALE GENOMIC DNA]</scope>
    <source>
        <strain evidence="3">KCTC 23969</strain>
    </source>
</reference>
<dbReference type="STRING" id="996801.BW723_03750"/>
<accession>A0A1B8TVB6</accession>
<dbReference type="KEGG" id="prn:BW723_03750"/>
<dbReference type="Proteomes" id="UP000092612">
    <property type="component" value="Unassembled WGS sequence"/>
</dbReference>
<name>A0A1B8TVB6_9FLAO</name>
<evidence type="ECO:0000313" key="3">
    <source>
        <dbReference type="Proteomes" id="UP000092612"/>
    </source>
</evidence>
<comment type="caution">
    <text evidence="2">The sequence shown here is derived from an EMBL/GenBank/DDBJ whole genome shotgun (WGS) entry which is preliminary data.</text>
</comment>
<keyword evidence="1" id="KW-0812">Transmembrane</keyword>
<gene>
    <name evidence="2" type="ORF">LPB301_11955</name>
</gene>
<protein>
    <submittedName>
        <fullName evidence="2">Uncharacterized protein</fullName>
    </submittedName>
</protein>
<dbReference type="RefSeq" id="WP_068362093.1">
    <property type="nucleotide sequence ID" value="NZ_CP019337.1"/>
</dbReference>
<keyword evidence="1" id="KW-0472">Membrane</keyword>
<evidence type="ECO:0000256" key="1">
    <source>
        <dbReference type="SAM" id="Phobius"/>
    </source>
</evidence>
<feature type="transmembrane region" description="Helical" evidence="1">
    <location>
        <begin position="33"/>
        <end position="52"/>
    </location>
</feature>